<evidence type="ECO:0000256" key="4">
    <source>
        <dbReference type="ARBA" id="ARBA00022927"/>
    </source>
</evidence>
<gene>
    <name evidence="8 9" type="primary">secE</name>
    <name evidence="9" type="ORF">K1I41_00740</name>
</gene>
<comment type="function">
    <text evidence="8">Essential subunit of the Sec protein translocation channel SecYEG. Clamps together the 2 halves of SecY. May contact the channel plug during translocation.</text>
</comment>
<evidence type="ECO:0000313" key="10">
    <source>
        <dbReference type="Proteomes" id="UP000825381"/>
    </source>
</evidence>
<accession>A0ABX8V6I2</accession>
<evidence type="ECO:0000256" key="2">
    <source>
        <dbReference type="ARBA" id="ARBA00022448"/>
    </source>
</evidence>
<evidence type="ECO:0000256" key="7">
    <source>
        <dbReference type="ARBA" id="ARBA00023136"/>
    </source>
</evidence>
<dbReference type="InterPro" id="IPR005807">
    <property type="entry name" value="SecE_bac"/>
</dbReference>
<feature type="transmembrane region" description="Helical" evidence="8">
    <location>
        <begin position="43"/>
        <end position="61"/>
    </location>
</feature>
<dbReference type="EMBL" id="CP080429">
    <property type="protein sequence ID" value="QYJ68445.1"/>
    <property type="molecule type" value="Genomic_DNA"/>
</dbReference>
<proteinExistence type="inferred from homology"/>
<keyword evidence="4 8" id="KW-0653">Protein transport</keyword>
<sequence>MGVRISPPVQKNNTMKVTNYISEAFTELKVNVTWPEWAEVQRLTVIVAIFSILFALLTFGIDRGFEVIVAEIYTYLNK</sequence>
<keyword evidence="7 8" id="KW-0472">Membrane</keyword>
<keyword evidence="5 8" id="KW-1133">Transmembrane helix</keyword>
<evidence type="ECO:0000256" key="6">
    <source>
        <dbReference type="ARBA" id="ARBA00023010"/>
    </source>
</evidence>
<name>A0ABX8V6I2_9FLAO</name>
<dbReference type="HAMAP" id="MF_00422">
    <property type="entry name" value="SecE"/>
    <property type="match status" value="1"/>
</dbReference>
<evidence type="ECO:0000256" key="3">
    <source>
        <dbReference type="ARBA" id="ARBA00022692"/>
    </source>
</evidence>
<comment type="subcellular location">
    <subcellularLocation>
        <location evidence="8">Cell membrane</location>
        <topology evidence="8">Single-pass membrane protein</topology>
    </subcellularLocation>
    <subcellularLocation>
        <location evidence="1">Membrane</location>
    </subcellularLocation>
</comment>
<protein>
    <recommendedName>
        <fullName evidence="8">Protein translocase subunit SecE</fullName>
    </recommendedName>
</protein>
<evidence type="ECO:0000256" key="8">
    <source>
        <dbReference type="HAMAP-Rule" id="MF_00422"/>
    </source>
</evidence>
<comment type="subunit">
    <text evidence="8">Component of the Sec protein translocase complex. Heterotrimer consisting of SecY, SecE and SecG subunits. The heterotrimers can form oligomers, although 1 heterotrimer is thought to be able to translocate proteins. Interacts with the ribosome. Interacts with SecDF, and other proteins may be involved. Interacts with SecA.</text>
</comment>
<evidence type="ECO:0000313" key="9">
    <source>
        <dbReference type="EMBL" id="QYJ68445.1"/>
    </source>
</evidence>
<keyword evidence="2 8" id="KW-0813">Transport</keyword>
<comment type="similarity">
    <text evidence="8">Belongs to the SecE/SEC61-gamma family.</text>
</comment>
<dbReference type="Pfam" id="PF00584">
    <property type="entry name" value="SecE"/>
    <property type="match status" value="1"/>
</dbReference>
<dbReference type="InterPro" id="IPR038379">
    <property type="entry name" value="SecE_sf"/>
</dbReference>
<keyword evidence="10" id="KW-1185">Reference proteome</keyword>
<dbReference type="NCBIfam" id="TIGR00964">
    <property type="entry name" value="secE_bact"/>
    <property type="match status" value="1"/>
</dbReference>
<dbReference type="InterPro" id="IPR001901">
    <property type="entry name" value="Translocase_SecE/Sec61-g"/>
</dbReference>
<evidence type="ECO:0000256" key="1">
    <source>
        <dbReference type="ARBA" id="ARBA00004370"/>
    </source>
</evidence>
<dbReference type="Proteomes" id="UP000825381">
    <property type="component" value="Chromosome"/>
</dbReference>
<reference evidence="9 10" key="1">
    <citation type="submission" date="2021-07" db="EMBL/GenBank/DDBJ databases">
        <title>Flavobacterium WSW3-B6 sp.nov, isolated from seaweed.</title>
        <authorList>
            <person name="Muhammad N."/>
            <person name="Ho H."/>
            <person name="Lee Y.-J."/>
            <person name="Nguyen T."/>
            <person name="Ho J."/>
            <person name="Kim S.-G."/>
        </authorList>
    </citation>
    <scope>NUCLEOTIDE SEQUENCE [LARGE SCALE GENOMIC DNA]</scope>
    <source>
        <strain evidence="9 10">WSW3-B6</strain>
    </source>
</reference>
<keyword evidence="8" id="KW-1003">Cell membrane</keyword>
<organism evidence="9 10">
    <name type="scientific">Flavobacterium litorale</name>
    <dbReference type="NCBI Taxonomy" id="2856519"/>
    <lineage>
        <taxon>Bacteria</taxon>
        <taxon>Pseudomonadati</taxon>
        <taxon>Bacteroidota</taxon>
        <taxon>Flavobacteriia</taxon>
        <taxon>Flavobacteriales</taxon>
        <taxon>Flavobacteriaceae</taxon>
        <taxon>Flavobacterium</taxon>
    </lineage>
</organism>
<dbReference type="Gene3D" id="1.20.5.1030">
    <property type="entry name" value="Preprotein translocase secy subunit"/>
    <property type="match status" value="1"/>
</dbReference>
<keyword evidence="6 8" id="KW-0811">Translocation</keyword>
<evidence type="ECO:0000256" key="5">
    <source>
        <dbReference type="ARBA" id="ARBA00022989"/>
    </source>
</evidence>
<keyword evidence="3 8" id="KW-0812">Transmembrane</keyword>